<dbReference type="OrthoDB" id="9792858at2"/>
<dbReference type="InterPro" id="IPR012349">
    <property type="entry name" value="Split_barrel_FMN-bd"/>
</dbReference>
<evidence type="ECO:0000313" key="4">
    <source>
        <dbReference type="EMBL" id="SNX49998.1"/>
    </source>
</evidence>
<gene>
    <name evidence="4" type="primary">ntaB</name>
    <name evidence="4" type="ORF">VTH8203_03646</name>
</gene>
<dbReference type="GO" id="GO:0010181">
    <property type="term" value="F:FMN binding"/>
    <property type="evidence" value="ECO:0007669"/>
    <property type="project" value="InterPro"/>
</dbReference>
<dbReference type="InterPro" id="IPR050268">
    <property type="entry name" value="NADH-dep_flavin_reductase"/>
</dbReference>
<dbReference type="SMART" id="SM00903">
    <property type="entry name" value="Flavin_Reduct"/>
    <property type="match status" value="1"/>
</dbReference>
<feature type="domain" description="Flavin reductase like" evidence="3">
    <location>
        <begin position="9"/>
        <end position="152"/>
    </location>
</feature>
<evidence type="ECO:0000256" key="1">
    <source>
        <dbReference type="ARBA" id="ARBA00008898"/>
    </source>
</evidence>
<dbReference type="EMBL" id="OANU01000091">
    <property type="protein sequence ID" value="SNX49998.1"/>
    <property type="molecule type" value="Genomic_DNA"/>
</dbReference>
<dbReference type="Gene3D" id="2.30.110.10">
    <property type="entry name" value="Electron Transport, Fmn-binding Protein, Chain A"/>
    <property type="match status" value="1"/>
</dbReference>
<organism evidence="4 5">
    <name type="scientific">Vibrio thalassae</name>
    <dbReference type="NCBI Taxonomy" id="1243014"/>
    <lineage>
        <taxon>Bacteria</taxon>
        <taxon>Pseudomonadati</taxon>
        <taxon>Pseudomonadota</taxon>
        <taxon>Gammaproteobacteria</taxon>
        <taxon>Vibrionales</taxon>
        <taxon>Vibrionaceae</taxon>
        <taxon>Vibrio</taxon>
    </lineage>
</organism>
<dbReference type="PANTHER" id="PTHR30466:SF11">
    <property type="entry name" value="FLAVIN-DEPENDENT MONOOXYGENASE, REDUCTASE SUBUNIT HSAB"/>
    <property type="match status" value="1"/>
</dbReference>
<keyword evidence="2 4" id="KW-0560">Oxidoreductase</keyword>
<dbReference type="RefSeq" id="WP_096994943.1">
    <property type="nucleotide sequence ID" value="NZ_JBHSII010000011.1"/>
</dbReference>
<comment type="similarity">
    <text evidence="1">Belongs to the non-flavoprotein flavin reductase family.</text>
</comment>
<evidence type="ECO:0000256" key="2">
    <source>
        <dbReference type="ARBA" id="ARBA00023002"/>
    </source>
</evidence>
<dbReference type="GO" id="GO:0042602">
    <property type="term" value="F:riboflavin reductase (NADPH) activity"/>
    <property type="evidence" value="ECO:0007669"/>
    <property type="project" value="TreeGrafter"/>
</dbReference>
<proteinExistence type="inferred from homology"/>
<dbReference type="EC" id="1.5.1.42" evidence="4"/>
<dbReference type="Pfam" id="PF01613">
    <property type="entry name" value="Flavin_Reduct"/>
    <property type="match status" value="1"/>
</dbReference>
<keyword evidence="5" id="KW-1185">Reference proteome</keyword>
<reference evidence="5" key="1">
    <citation type="submission" date="2016-06" db="EMBL/GenBank/DDBJ databases">
        <authorList>
            <person name="Rodrigo-Torres L."/>
            <person name="Arahal R.D."/>
            <person name="Lucena T."/>
        </authorList>
    </citation>
    <scope>NUCLEOTIDE SEQUENCE [LARGE SCALE GENOMIC DNA]</scope>
    <source>
        <strain evidence="5">CECT8203</strain>
    </source>
</reference>
<name>A0A240EMW3_9VIBR</name>
<dbReference type="PANTHER" id="PTHR30466">
    <property type="entry name" value="FLAVIN REDUCTASE"/>
    <property type="match status" value="1"/>
</dbReference>
<dbReference type="SUPFAM" id="SSF50475">
    <property type="entry name" value="FMN-binding split barrel"/>
    <property type="match status" value="1"/>
</dbReference>
<dbReference type="GO" id="GO:0052874">
    <property type="term" value="F:FMN reductase (NADH) activity"/>
    <property type="evidence" value="ECO:0007669"/>
    <property type="project" value="UniProtKB-EC"/>
</dbReference>
<evidence type="ECO:0000313" key="5">
    <source>
        <dbReference type="Proteomes" id="UP000219336"/>
    </source>
</evidence>
<protein>
    <submittedName>
        <fullName evidence="4">FMN reductase (NADH) NtaB</fullName>
        <ecNumber evidence="4">1.5.1.42</ecNumber>
    </submittedName>
</protein>
<sequence>MSKDYKNALSCFATGVAVITTRHNNVDYGLTCSSFNSVSINPALVLWSLNHGSSTKAPIVESNGYTVSILAADQADLAMKFCLGDHEQRFEGVPVVRAPSGRAIIEGAIAWFDCELHESIPAGDHDIMLGHVQKYASKTGEGLVFERSRFGVVQHLVTS</sequence>
<accession>A0A240EMW3</accession>
<dbReference type="InterPro" id="IPR002563">
    <property type="entry name" value="Flavin_Rdtase-like_dom"/>
</dbReference>
<dbReference type="AlphaFoldDB" id="A0A240EMW3"/>
<dbReference type="Proteomes" id="UP000219336">
    <property type="component" value="Unassembled WGS sequence"/>
</dbReference>
<evidence type="ECO:0000259" key="3">
    <source>
        <dbReference type="SMART" id="SM00903"/>
    </source>
</evidence>